<dbReference type="RefSeq" id="WP_277564991.1">
    <property type="nucleotide sequence ID" value="NZ_JAPDHZ010000002.1"/>
</dbReference>
<dbReference type="InterPro" id="IPR009057">
    <property type="entry name" value="Homeodomain-like_sf"/>
</dbReference>
<keyword evidence="6" id="KW-1185">Reference proteome</keyword>
<dbReference type="InterPro" id="IPR018062">
    <property type="entry name" value="HTH_AraC-typ_CS"/>
</dbReference>
<comment type="caution">
    <text evidence="5">The sequence shown here is derived from an EMBL/GenBank/DDBJ whole genome shotgun (WGS) entry which is preliminary data.</text>
</comment>
<dbReference type="InterPro" id="IPR020449">
    <property type="entry name" value="Tscrpt_reg_AraC-type_HTH"/>
</dbReference>
<dbReference type="PRINTS" id="PR00032">
    <property type="entry name" value="HTHARAC"/>
</dbReference>
<dbReference type="PROSITE" id="PS00041">
    <property type="entry name" value="HTH_ARAC_FAMILY_1"/>
    <property type="match status" value="1"/>
</dbReference>
<gene>
    <name evidence="5" type="ORF">OMP38_10355</name>
</gene>
<dbReference type="EMBL" id="JAPDHZ010000002">
    <property type="protein sequence ID" value="MDG0791225.1"/>
    <property type="molecule type" value="Genomic_DNA"/>
</dbReference>
<evidence type="ECO:0000313" key="6">
    <source>
        <dbReference type="Proteomes" id="UP001153387"/>
    </source>
</evidence>
<organism evidence="5 6">
    <name type="scientific">Cohnella ginsengisoli</name>
    <dbReference type="NCBI Taxonomy" id="425004"/>
    <lineage>
        <taxon>Bacteria</taxon>
        <taxon>Bacillati</taxon>
        <taxon>Bacillota</taxon>
        <taxon>Bacilli</taxon>
        <taxon>Bacillales</taxon>
        <taxon>Paenibacillaceae</taxon>
        <taxon>Cohnella</taxon>
    </lineage>
</organism>
<dbReference type="PROSITE" id="PS01124">
    <property type="entry name" value="HTH_ARAC_FAMILY_2"/>
    <property type="match status" value="1"/>
</dbReference>
<sequence>MRWLNLRGDEASRIWDLVLAQEGTIIRRNAESPLILHLWKLYRAISEEKITDKYRLSVLAYEWMLSLLQSSRESGREVSSKSHTLLHEAKQLMKANFASPLTLDAIAGQLGVNKYHFYRLFQKAEHTSPLAYLRDRRVEAAIAMLRTTDLPVQEVGRRCGFDSPSYFGKVFREYMNLSPAAYRNKKLEFPYDAIFYD</sequence>
<evidence type="ECO:0000256" key="3">
    <source>
        <dbReference type="ARBA" id="ARBA00023163"/>
    </source>
</evidence>
<dbReference type="AlphaFoldDB" id="A0A9X4QMG7"/>
<dbReference type="SUPFAM" id="SSF46689">
    <property type="entry name" value="Homeodomain-like"/>
    <property type="match status" value="2"/>
</dbReference>
<dbReference type="Pfam" id="PF12833">
    <property type="entry name" value="HTH_18"/>
    <property type="match status" value="1"/>
</dbReference>
<dbReference type="Gene3D" id="1.10.10.60">
    <property type="entry name" value="Homeodomain-like"/>
    <property type="match status" value="2"/>
</dbReference>
<reference evidence="5 6" key="1">
    <citation type="submission" date="2022-10" db="EMBL/GenBank/DDBJ databases">
        <title>Comparative genomic analysis of Cohnella hashimotonis sp. nov., isolated from the International Space Station.</title>
        <authorList>
            <person name="Simpson A."/>
            <person name="Venkateswaran K."/>
        </authorList>
    </citation>
    <scope>NUCLEOTIDE SEQUENCE [LARGE SCALE GENOMIC DNA]</scope>
    <source>
        <strain evidence="5 6">DSM 18997</strain>
    </source>
</reference>
<keyword evidence="1" id="KW-0805">Transcription regulation</keyword>
<dbReference type="InterPro" id="IPR018060">
    <property type="entry name" value="HTH_AraC"/>
</dbReference>
<dbReference type="SMART" id="SM00342">
    <property type="entry name" value="HTH_ARAC"/>
    <property type="match status" value="1"/>
</dbReference>
<evidence type="ECO:0000259" key="4">
    <source>
        <dbReference type="PROSITE" id="PS01124"/>
    </source>
</evidence>
<evidence type="ECO:0000256" key="2">
    <source>
        <dbReference type="ARBA" id="ARBA00023125"/>
    </source>
</evidence>
<evidence type="ECO:0000313" key="5">
    <source>
        <dbReference type="EMBL" id="MDG0791225.1"/>
    </source>
</evidence>
<dbReference type="Proteomes" id="UP001153387">
    <property type="component" value="Unassembled WGS sequence"/>
</dbReference>
<name>A0A9X4QMG7_9BACL</name>
<accession>A0A9X4QMG7</accession>
<evidence type="ECO:0000256" key="1">
    <source>
        <dbReference type="ARBA" id="ARBA00023015"/>
    </source>
</evidence>
<dbReference type="GO" id="GO:0003700">
    <property type="term" value="F:DNA-binding transcription factor activity"/>
    <property type="evidence" value="ECO:0007669"/>
    <property type="project" value="InterPro"/>
</dbReference>
<dbReference type="GO" id="GO:0043565">
    <property type="term" value="F:sequence-specific DNA binding"/>
    <property type="evidence" value="ECO:0007669"/>
    <property type="project" value="InterPro"/>
</dbReference>
<dbReference type="PANTHER" id="PTHR43280:SF2">
    <property type="entry name" value="HTH-TYPE TRANSCRIPTIONAL REGULATOR EXSA"/>
    <property type="match status" value="1"/>
</dbReference>
<keyword evidence="3" id="KW-0804">Transcription</keyword>
<keyword evidence="2" id="KW-0238">DNA-binding</keyword>
<proteinExistence type="predicted"/>
<protein>
    <submittedName>
        <fullName evidence="5">Helix-turn-helix transcriptional regulator</fullName>
    </submittedName>
</protein>
<dbReference type="PANTHER" id="PTHR43280">
    <property type="entry name" value="ARAC-FAMILY TRANSCRIPTIONAL REGULATOR"/>
    <property type="match status" value="1"/>
</dbReference>
<feature type="domain" description="HTH araC/xylS-type" evidence="4">
    <location>
        <begin position="87"/>
        <end position="185"/>
    </location>
</feature>